<dbReference type="Proteomes" id="UP000054630">
    <property type="component" value="Unassembled WGS sequence"/>
</dbReference>
<reference evidence="1 2" key="1">
    <citation type="submission" date="2015-01" db="EMBL/GenBank/DDBJ databases">
        <title>Evolution of Trichinella species and genotypes.</title>
        <authorList>
            <person name="Korhonen P.K."/>
            <person name="Edoardo P."/>
            <person name="Giuseppe L.R."/>
            <person name="Gasser R.B."/>
        </authorList>
    </citation>
    <scope>NUCLEOTIDE SEQUENCE [LARGE SCALE GENOMIC DNA]</scope>
    <source>
        <strain evidence="1">ISS37</strain>
    </source>
</reference>
<dbReference type="EMBL" id="JYDL01000371">
    <property type="protein sequence ID" value="KRX12486.1"/>
    <property type="molecule type" value="Genomic_DNA"/>
</dbReference>
<evidence type="ECO:0000313" key="1">
    <source>
        <dbReference type="EMBL" id="KRX12486.1"/>
    </source>
</evidence>
<sequence length="83" mass="8787">MGYSCNCLICVAPVIGTAALSKVHRDFASPDGSTKWSDLADQVTAPCLVFNVVDLTTPSSLSWISIILLMGHLTHAVSCSCMD</sequence>
<accession>A0A0V0RDA0</accession>
<name>A0A0V0RDA0_9BILA</name>
<evidence type="ECO:0000313" key="2">
    <source>
        <dbReference type="Proteomes" id="UP000054630"/>
    </source>
</evidence>
<comment type="caution">
    <text evidence="1">The sequence shown here is derived from an EMBL/GenBank/DDBJ whole genome shotgun (WGS) entry which is preliminary data.</text>
</comment>
<gene>
    <name evidence="1" type="ORF">T07_12381</name>
</gene>
<keyword evidence="2" id="KW-1185">Reference proteome</keyword>
<dbReference type="OrthoDB" id="5931898at2759"/>
<organism evidence="1 2">
    <name type="scientific">Trichinella nelsoni</name>
    <dbReference type="NCBI Taxonomy" id="6336"/>
    <lineage>
        <taxon>Eukaryota</taxon>
        <taxon>Metazoa</taxon>
        <taxon>Ecdysozoa</taxon>
        <taxon>Nematoda</taxon>
        <taxon>Enoplea</taxon>
        <taxon>Dorylaimia</taxon>
        <taxon>Trichinellida</taxon>
        <taxon>Trichinellidae</taxon>
        <taxon>Trichinella</taxon>
    </lineage>
</organism>
<proteinExistence type="predicted"/>
<protein>
    <submittedName>
        <fullName evidence="1">Uncharacterized protein</fullName>
    </submittedName>
</protein>
<dbReference type="AlphaFoldDB" id="A0A0V0RDA0"/>